<proteinExistence type="predicted"/>
<gene>
    <name evidence="2" type="ORF">MUN53_00270</name>
</gene>
<evidence type="ECO:0000256" key="1">
    <source>
        <dbReference type="SAM" id="SignalP"/>
    </source>
</evidence>
<dbReference type="PROSITE" id="PS51257">
    <property type="entry name" value="PROKAR_LIPOPROTEIN"/>
    <property type="match status" value="1"/>
</dbReference>
<protein>
    <recommendedName>
        <fullName evidence="4">DUF4925 domain-containing protein</fullName>
    </recommendedName>
</protein>
<dbReference type="RefSeq" id="WP_243322901.1">
    <property type="nucleotide sequence ID" value="NZ_JAKZMM010000001.1"/>
</dbReference>
<accession>A0ABT0BWY5</accession>
<dbReference type="EMBL" id="JAKZMM010000001">
    <property type="protein sequence ID" value="MCJ2379068.1"/>
    <property type="molecule type" value="Genomic_DNA"/>
</dbReference>
<keyword evidence="1" id="KW-0732">Signal</keyword>
<sequence length="334" mass="36022">MKKSLIYLFSLLCMLTLVTSCSDDEKGGTDDAWKEISKDYTSDKLSIGTVSTSGTISVNAASADKATIILNNVVAGESSVSVDATLTKTDAGYAFEGESTATTCNVKVSGTIENGKLTAAISRTLTSALAGTLNLNYVPYVNDMQIAQAHAYFDTGDAQMDAMLNGMAAPVVGQLIAKEVESVTVNLGEEGTFSFSFKKVGASEETVMPPAKLQEMIKSYLTWYEKENVLYLAVHKDALTILSGLNILPENIDLETILGLLTVEGDYYTIPLQVKEEDGLTTIYLNKDILVKAWEVAKPLVGNIQDETIQSILAMVDQVMAKAKEIEFGLVFKK</sequence>
<dbReference type="Proteomes" id="UP001165444">
    <property type="component" value="Unassembled WGS sequence"/>
</dbReference>
<evidence type="ECO:0008006" key="4">
    <source>
        <dbReference type="Google" id="ProtNLM"/>
    </source>
</evidence>
<feature type="chain" id="PRO_5046662429" description="DUF4925 domain-containing protein" evidence="1">
    <location>
        <begin position="23"/>
        <end position="334"/>
    </location>
</feature>
<organism evidence="2 3">
    <name type="scientific">Parabacteroides faecalis</name>
    <dbReference type="NCBI Taxonomy" id="2924040"/>
    <lineage>
        <taxon>Bacteria</taxon>
        <taxon>Pseudomonadati</taxon>
        <taxon>Bacteroidota</taxon>
        <taxon>Bacteroidia</taxon>
        <taxon>Bacteroidales</taxon>
        <taxon>Tannerellaceae</taxon>
        <taxon>Parabacteroides</taxon>
    </lineage>
</organism>
<reference evidence="2 3" key="1">
    <citation type="submission" date="2022-03" db="EMBL/GenBank/DDBJ databases">
        <title>Parabacteroides sp. nov. isolated from swine feces.</title>
        <authorList>
            <person name="Bak J.E."/>
        </authorList>
    </citation>
    <scope>NUCLEOTIDE SEQUENCE [LARGE SCALE GENOMIC DNA]</scope>
    <source>
        <strain evidence="2 3">AGMB00274</strain>
    </source>
</reference>
<keyword evidence="3" id="KW-1185">Reference proteome</keyword>
<feature type="signal peptide" evidence="1">
    <location>
        <begin position="1"/>
        <end position="22"/>
    </location>
</feature>
<evidence type="ECO:0000313" key="3">
    <source>
        <dbReference type="Proteomes" id="UP001165444"/>
    </source>
</evidence>
<comment type="caution">
    <text evidence="2">The sequence shown here is derived from an EMBL/GenBank/DDBJ whole genome shotgun (WGS) entry which is preliminary data.</text>
</comment>
<evidence type="ECO:0000313" key="2">
    <source>
        <dbReference type="EMBL" id="MCJ2379068.1"/>
    </source>
</evidence>
<name>A0ABT0BWY5_9BACT</name>